<keyword evidence="2" id="KW-1185">Reference proteome</keyword>
<accession>A0A2J8AC03</accession>
<evidence type="ECO:0000313" key="2">
    <source>
        <dbReference type="Proteomes" id="UP000236333"/>
    </source>
</evidence>
<dbReference type="PANTHER" id="PTHR12393">
    <property type="entry name" value="SPHINGOMYELIN PHOSPHODIESTERASE RELATED"/>
    <property type="match status" value="1"/>
</dbReference>
<dbReference type="PANTHER" id="PTHR12393:SF6">
    <property type="entry name" value="SPHINGOMYELIN PHOSPHODIESTERASE 2"/>
    <property type="match status" value="1"/>
</dbReference>
<reference evidence="1 2" key="1">
    <citation type="journal article" date="2017" name="Mol. Biol. Evol.">
        <title>The 4-celled Tetrabaena socialis nuclear genome reveals the essential components for genetic control of cell number at the origin of multicellularity in the volvocine lineage.</title>
        <authorList>
            <person name="Featherston J."/>
            <person name="Arakaki Y."/>
            <person name="Hanschen E.R."/>
            <person name="Ferris P.J."/>
            <person name="Michod R.E."/>
            <person name="Olson B.J.S.C."/>
            <person name="Nozaki H."/>
            <person name="Durand P.M."/>
        </authorList>
    </citation>
    <scope>NUCLEOTIDE SEQUENCE [LARGE SCALE GENOMIC DNA]</scope>
    <source>
        <strain evidence="1 2">NIES-571</strain>
    </source>
</reference>
<dbReference type="GO" id="GO:0046513">
    <property type="term" value="P:ceramide biosynthetic process"/>
    <property type="evidence" value="ECO:0007669"/>
    <property type="project" value="TreeGrafter"/>
</dbReference>
<gene>
    <name evidence="1" type="ORF">TSOC_003233</name>
</gene>
<dbReference type="GO" id="GO:0004620">
    <property type="term" value="F:phospholipase activity"/>
    <property type="evidence" value="ECO:0007669"/>
    <property type="project" value="TreeGrafter"/>
</dbReference>
<sequence>MSLQAADDANADPSRVWLPELVQRYARSLSPNEVACVLRLVNKATAAQLRGTQHATVLLSQPVPHSEFVWRWAQPHALRCLARRQRADLPCLTACSGCVANLEVLLARDDVPSPVNVDVFMAAAGAGQLAVCVWLKQHDCPWNSSLLEAAAEGGHQAVCDWLLANGCPYTDGAAAAAVRGGHVCLMDRLMAASSSSSSLESLLSVKGLLSAAAAGCDLATLQRLYHTHGGSSLDEHGHWAGHVRALAAGSPVEDWQAKLEWLDAQAKHPRQKTSWPCEKAAGVPDALPRLMWLRQRGYLLGPRLVGIAAETGNMELLQYLLDQGVGHQEAFVHGEMRSAACSGHVDAMKLLHACGAAADAVDTVYGAARGGHLPALAWLVETLGAEAALTAGVFASAAMAGSMELLAWLQVRGCPWDATTFAAAATEGSEEQLEWLVAQGCPLGDDGAPFSEAAINGDVTMLRCVQRLGCPWGPDGSTIPRAIRLSVRVECFAVDSPGADGVRRGLGWLLDQGCPVDWAAAEAVAAEYLPWLMRWLHAQMQQRA</sequence>
<dbReference type="AlphaFoldDB" id="A0A2J8AC03"/>
<dbReference type="Proteomes" id="UP000236333">
    <property type="component" value="Unassembled WGS sequence"/>
</dbReference>
<name>A0A2J8AC03_9CHLO</name>
<dbReference type="OrthoDB" id="546617at2759"/>
<dbReference type="GO" id="GO:0071944">
    <property type="term" value="C:cell periphery"/>
    <property type="evidence" value="ECO:0007669"/>
    <property type="project" value="TreeGrafter"/>
</dbReference>
<dbReference type="GO" id="GO:0016020">
    <property type="term" value="C:membrane"/>
    <property type="evidence" value="ECO:0007669"/>
    <property type="project" value="TreeGrafter"/>
</dbReference>
<proteinExistence type="predicted"/>
<dbReference type="GO" id="GO:0005783">
    <property type="term" value="C:endoplasmic reticulum"/>
    <property type="evidence" value="ECO:0007669"/>
    <property type="project" value="TreeGrafter"/>
</dbReference>
<evidence type="ECO:0000313" key="1">
    <source>
        <dbReference type="EMBL" id="PNH10058.1"/>
    </source>
</evidence>
<dbReference type="GO" id="GO:0030149">
    <property type="term" value="P:sphingolipid catabolic process"/>
    <property type="evidence" value="ECO:0007669"/>
    <property type="project" value="TreeGrafter"/>
</dbReference>
<protein>
    <submittedName>
        <fullName evidence="1">Ankyrin repeat domain-containing protein</fullName>
    </submittedName>
</protein>
<dbReference type="EMBL" id="PGGS01000068">
    <property type="protein sequence ID" value="PNH10058.1"/>
    <property type="molecule type" value="Genomic_DNA"/>
</dbReference>
<organism evidence="1 2">
    <name type="scientific">Tetrabaena socialis</name>
    <dbReference type="NCBI Taxonomy" id="47790"/>
    <lineage>
        <taxon>Eukaryota</taxon>
        <taxon>Viridiplantae</taxon>
        <taxon>Chlorophyta</taxon>
        <taxon>core chlorophytes</taxon>
        <taxon>Chlorophyceae</taxon>
        <taxon>CS clade</taxon>
        <taxon>Chlamydomonadales</taxon>
        <taxon>Tetrabaenaceae</taxon>
        <taxon>Tetrabaena</taxon>
    </lineage>
</organism>
<dbReference type="SUPFAM" id="SSF48403">
    <property type="entry name" value="Ankyrin repeat"/>
    <property type="match status" value="1"/>
</dbReference>
<comment type="caution">
    <text evidence="1">The sequence shown here is derived from an EMBL/GenBank/DDBJ whole genome shotgun (WGS) entry which is preliminary data.</text>
</comment>
<dbReference type="Gene3D" id="1.25.40.20">
    <property type="entry name" value="Ankyrin repeat-containing domain"/>
    <property type="match status" value="1"/>
</dbReference>
<dbReference type="InterPro" id="IPR036770">
    <property type="entry name" value="Ankyrin_rpt-contain_sf"/>
</dbReference>